<evidence type="ECO:0000313" key="1">
    <source>
        <dbReference type="EMBL" id="OOM75458.1"/>
    </source>
</evidence>
<dbReference type="STRING" id="29367.CLPUN_32690"/>
<evidence type="ECO:0000313" key="2">
    <source>
        <dbReference type="Proteomes" id="UP000190890"/>
    </source>
</evidence>
<accession>A0A1S8TCJ5</accession>
<dbReference type="Proteomes" id="UP000190890">
    <property type="component" value="Unassembled WGS sequence"/>
</dbReference>
<dbReference type="RefSeq" id="WP_077848319.1">
    <property type="nucleotide sequence ID" value="NZ_LZZM01000185.1"/>
</dbReference>
<name>A0A1S8TCJ5_9CLOT</name>
<organism evidence="1 2">
    <name type="scientific">Clostridium puniceum</name>
    <dbReference type="NCBI Taxonomy" id="29367"/>
    <lineage>
        <taxon>Bacteria</taxon>
        <taxon>Bacillati</taxon>
        <taxon>Bacillota</taxon>
        <taxon>Clostridia</taxon>
        <taxon>Eubacteriales</taxon>
        <taxon>Clostridiaceae</taxon>
        <taxon>Clostridium</taxon>
    </lineage>
</organism>
<proteinExistence type="predicted"/>
<reference evidence="1 2" key="1">
    <citation type="submission" date="2016-05" db="EMBL/GenBank/DDBJ databases">
        <title>Microbial solvent formation.</title>
        <authorList>
            <person name="Poehlein A."/>
            <person name="Montoya Solano J.D."/>
            <person name="Flitsch S."/>
            <person name="Krabben P."/>
            <person name="Duerre P."/>
            <person name="Daniel R."/>
        </authorList>
    </citation>
    <scope>NUCLEOTIDE SEQUENCE [LARGE SCALE GENOMIC DNA]</scope>
    <source>
        <strain evidence="1 2">DSM 2619</strain>
    </source>
</reference>
<dbReference type="EMBL" id="LZZM01000185">
    <property type="protein sequence ID" value="OOM75458.1"/>
    <property type="molecule type" value="Genomic_DNA"/>
</dbReference>
<dbReference type="AlphaFoldDB" id="A0A1S8TCJ5"/>
<keyword evidence="2" id="KW-1185">Reference proteome</keyword>
<sequence length="65" mass="7730">MNRDNLRKVEVLKCDSEDNIKILYNGYFHQIINEFCQDRTFLKAVIELEDGTIRTVSLYDIKFIS</sequence>
<dbReference type="OrthoDB" id="9965952at2"/>
<protein>
    <recommendedName>
        <fullName evidence="3">YolD-like protein</fullName>
    </recommendedName>
</protein>
<gene>
    <name evidence="1" type="ORF">CLPUN_32690</name>
</gene>
<comment type="caution">
    <text evidence="1">The sequence shown here is derived from an EMBL/GenBank/DDBJ whole genome shotgun (WGS) entry which is preliminary data.</text>
</comment>
<evidence type="ECO:0008006" key="3">
    <source>
        <dbReference type="Google" id="ProtNLM"/>
    </source>
</evidence>